<keyword evidence="2" id="KW-1185">Reference proteome</keyword>
<accession>A0ABQ5NBF7</accession>
<evidence type="ECO:0000313" key="2">
    <source>
        <dbReference type="Proteomes" id="UP001208567"/>
    </source>
</evidence>
<gene>
    <name evidence="1" type="ORF">bsdE14_39780</name>
</gene>
<organism evidence="1 2">
    <name type="scientific">Clostridium omnivorum</name>
    <dbReference type="NCBI Taxonomy" id="1604902"/>
    <lineage>
        <taxon>Bacteria</taxon>
        <taxon>Bacillati</taxon>
        <taxon>Bacillota</taxon>
        <taxon>Clostridia</taxon>
        <taxon>Eubacteriales</taxon>
        <taxon>Clostridiaceae</taxon>
        <taxon>Clostridium</taxon>
    </lineage>
</organism>
<sequence>MPGIATYERIHLESKSALILMCNLTGCSRSENSKGWSNLVDELMEKLNFSERK</sequence>
<proteinExistence type="predicted"/>
<evidence type="ECO:0000313" key="1">
    <source>
        <dbReference type="EMBL" id="GLC32568.1"/>
    </source>
</evidence>
<dbReference type="Proteomes" id="UP001208567">
    <property type="component" value="Unassembled WGS sequence"/>
</dbReference>
<dbReference type="EMBL" id="BRXR01000001">
    <property type="protein sequence ID" value="GLC32568.1"/>
    <property type="molecule type" value="Genomic_DNA"/>
</dbReference>
<comment type="caution">
    <text evidence="1">The sequence shown here is derived from an EMBL/GenBank/DDBJ whole genome shotgun (WGS) entry which is preliminary data.</text>
</comment>
<protein>
    <submittedName>
        <fullName evidence="1">Uncharacterized protein</fullName>
    </submittedName>
</protein>
<name>A0ABQ5NBF7_9CLOT</name>
<reference evidence="1 2" key="1">
    <citation type="journal article" date="2024" name="Int. J. Syst. Evol. Microbiol.">
        <title>Clostridium omnivorum sp. nov., isolated from anoxic soil under the treatment of reductive soil disinfestation.</title>
        <authorList>
            <person name="Ueki A."/>
            <person name="Tonouchi A."/>
            <person name="Kaku N."/>
            <person name="Honma S."/>
            <person name="Ueki K."/>
        </authorList>
    </citation>
    <scope>NUCLEOTIDE SEQUENCE [LARGE SCALE GENOMIC DNA]</scope>
    <source>
        <strain evidence="1 2">E14</strain>
    </source>
</reference>